<feature type="compositionally biased region" description="Basic and acidic residues" evidence="1">
    <location>
        <begin position="956"/>
        <end position="984"/>
    </location>
</feature>
<feature type="region of interest" description="Disordered" evidence="1">
    <location>
        <begin position="1186"/>
        <end position="1205"/>
    </location>
</feature>
<evidence type="ECO:0000313" key="4">
    <source>
        <dbReference type="Proteomes" id="UP000525078"/>
    </source>
</evidence>
<name>A0A7J6F8U4_CANSA</name>
<dbReference type="Proteomes" id="UP000525078">
    <property type="component" value="Unassembled WGS sequence"/>
</dbReference>
<feature type="compositionally biased region" description="Polar residues" evidence="1">
    <location>
        <begin position="368"/>
        <end position="403"/>
    </location>
</feature>
<comment type="caution">
    <text evidence="2">The sequence shown here is derived from an EMBL/GenBank/DDBJ whole genome shotgun (WGS) entry which is preliminary data.</text>
</comment>
<evidence type="ECO:0000313" key="2">
    <source>
        <dbReference type="EMBL" id="KAF4367143.1"/>
    </source>
</evidence>
<feature type="compositionally biased region" description="Acidic residues" evidence="1">
    <location>
        <begin position="488"/>
        <end position="507"/>
    </location>
</feature>
<evidence type="ECO:0000313" key="3">
    <source>
        <dbReference type="EMBL" id="KAF4400131.1"/>
    </source>
</evidence>
<organism evidence="2 4">
    <name type="scientific">Cannabis sativa</name>
    <name type="common">Hemp</name>
    <name type="synonym">Marijuana</name>
    <dbReference type="NCBI Taxonomy" id="3483"/>
    <lineage>
        <taxon>Eukaryota</taxon>
        <taxon>Viridiplantae</taxon>
        <taxon>Streptophyta</taxon>
        <taxon>Embryophyta</taxon>
        <taxon>Tracheophyta</taxon>
        <taxon>Spermatophyta</taxon>
        <taxon>Magnoliopsida</taxon>
        <taxon>eudicotyledons</taxon>
        <taxon>Gunneridae</taxon>
        <taxon>Pentapetalae</taxon>
        <taxon>rosids</taxon>
        <taxon>fabids</taxon>
        <taxon>Rosales</taxon>
        <taxon>Cannabaceae</taxon>
        <taxon>Cannabis</taxon>
    </lineage>
</organism>
<evidence type="ECO:0000313" key="5">
    <source>
        <dbReference type="Proteomes" id="UP000583929"/>
    </source>
</evidence>
<feature type="region of interest" description="Disordered" evidence="1">
    <location>
        <begin position="454"/>
        <end position="626"/>
    </location>
</feature>
<reference evidence="4 5" key="1">
    <citation type="journal article" date="2020" name="bioRxiv">
        <title>Sequence and annotation of 42 cannabis genomes reveals extensive copy number variation in cannabinoid synthesis and pathogen resistance genes.</title>
        <authorList>
            <person name="Mckernan K.J."/>
            <person name="Helbert Y."/>
            <person name="Kane L.T."/>
            <person name="Ebling H."/>
            <person name="Zhang L."/>
            <person name="Liu B."/>
            <person name="Eaton Z."/>
            <person name="Mclaughlin S."/>
            <person name="Kingan S."/>
            <person name="Baybayan P."/>
            <person name="Concepcion G."/>
            <person name="Jordan M."/>
            <person name="Riva A."/>
            <person name="Barbazuk W."/>
            <person name="Harkins T."/>
        </authorList>
    </citation>
    <scope>NUCLEOTIDE SEQUENCE [LARGE SCALE GENOMIC DNA]</scope>
    <source>
        <strain evidence="4 5">cv. Jamaican Lion 4</strain>
        <strain evidence="3">Father</strain>
        <strain evidence="2">Mother</strain>
        <tissue evidence="2">Leaf</tissue>
    </source>
</reference>
<feature type="compositionally biased region" description="Basic and acidic residues" evidence="1">
    <location>
        <begin position="457"/>
        <end position="470"/>
    </location>
</feature>
<dbReference type="EMBL" id="JAATIP010000144">
    <property type="protein sequence ID" value="KAF4367143.1"/>
    <property type="molecule type" value="Genomic_DNA"/>
</dbReference>
<feature type="compositionally biased region" description="Basic residues" evidence="1">
    <location>
        <begin position="512"/>
        <end position="536"/>
    </location>
</feature>
<dbReference type="Proteomes" id="UP000583929">
    <property type="component" value="Unassembled WGS sequence"/>
</dbReference>
<gene>
    <name evidence="2" type="ORF">F8388_006451</name>
    <name evidence="3" type="ORF">G4B88_021345</name>
</gene>
<feature type="compositionally biased region" description="Polar residues" evidence="1">
    <location>
        <begin position="1035"/>
        <end position="1048"/>
    </location>
</feature>
<sequence>MDSRTRLDHALFQLTPTRTRCDLVIFAVGGGNEKLASGLLAPFLTHLKCAKDQISKGGYSITLRPSGSNAPWFTKATLQRFVRFVNQPEVLERFVTIEKEIVQIENSIQSNELTNSNALAQAEAADGNSNRASVVSKPKADTNGSLDGSPEENSKIRLQRVLETRRAVLCKEQAMAYARALVARFEPDYLDDLISFADAFGASRLRISNPPIHDEQDQEQSKIKVNEELGRVTEKLTTAGASVVVAAVFSLVTAAPLVIAVGTESILPLLTVVEDGAFVVSVVLRMEFENGRDVTLGGWEACINFIELCKQKNEDRLWINELAAMQACPQPVMPYLETSGIILAGEDIDPTQIPNLMINVNQNGKSNGALDTSVSDSTTSHGSLDANNDNSLPLPSQTSSIDGKTQMPASWPNHLPQYMHNFQGPVFHPYQGYMFPGMQVPPYYPGNMKWPPNMEDSGPHVDRETVDYRNHKSRRSKKKYSQGKMQDDAEQDESTEESESSYDSESDEQTHHGKKQSSKEQSRKKRHGKKSSRKVVIRNINYISSKRDEEGSGSEESSSDENGVIDGDAIKQQVEEAVGSLERRHKPSSRRHKKQGGVKYSNGNDEQESKSVNAVDNPEKKNENWDAFQNLLLQDKDTSTFDEEPRPMHEYFSEEGKQSTLGFEQEKITKQRGISSDDFVVTGRGTTNESKTQVEYFEGGENVVPITKKYSPEEDLLFSQRIEESGNKSHVNLSDSVDGSSKNKCSTDGEWFLGNQTHIAANVDESKDLNIYDGAYSSSSTFHAEKNKKDVLVDDSFMVHDRLVVDQSDSLLRNDMSFVPEMGATHYEYGNPEASHDKPEAFSTHEPDDLYMMLDRDSAAEATMTSWTPEMDYNNFSSTVANKKGVKSENTDCADVNDSPNSKEKTGKTNGVPGGKGAGKEARSKGLNGSLGRNRTDIASRTKKPAPAGRSISVKSKAERDEENRKKLEELRLERQRRIAERSTSRGTTRATPKRASSESKMGNSSPNSEKAQGATKPNKPVLRSSTIERLATARTVSPKVSTPQSNGLPKKQPMKSNSVAATNKKPSPNKVKPSENEPKKLNRVLSSESDAKEKECVVITEAQSVNPAAAIAVQPSHTGSNSEDVKELPSISLVENNEVKVLDDRTYDEISSEPIQSQPLQNDQLIGNAEVMPKESPVVIIEEQKTEETAESTLNPNVASPKKSSVVTFVNNEEHRAAVEISPLSQEISEIEISTPPLSSETTEEALHSSRKKWNSDESSPKATKGFRKLLFFGKKSKTTAVN</sequence>
<evidence type="ECO:0008006" key="6">
    <source>
        <dbReference type="Google" id="ProtNLM"/>
    </source>
</evidence>
<keyword evidence="5" id="KW-1185">Reference proteome</keyword>
<feature type="region of interest" description="Disordered" evidence="1">
    <location>
        <begin position="368"/>
        <end position="409"/>
    </location>
</feature>
<evidence type="ECO:0000256" key="1">
    <source>
        <dbReference type="SAM" id="MobiDB-lite"/>
    </source>
</evidence>
<feature type="region of interest" description="Disordered" evidence="1">
    <location>
        <begin position="885"/>
        <end position="1093"/>
    </location>
</feature>
<feature type="compositionally biased region" description="Basic residues" evidence="1">
    <location>
        <begin position="471"/>
        <end position="481"/>
    </location>
</feature>
<dbReference type="PANTHER" id="PTHR31008">
    <property type="entry name" value="COP1-INTERACTING PROTEIN-RELATED"/>
    <property type="match status" value="1"/>
</dbReference>
<dbReference type="GO" id="GO:0045893">
    <property type="term" value="P:positive regulation of DNA-templated transcription"/>
    <property type="evidence" value="ECO:0007669"/>
    <property type="project" value="TreeGrafter"/>
</dbReference>
<feature type="region of interest" description="Disordered" evidence="1">
    <location>
        <begin position="1105"/>
        <end position="1130"/>
    </location>
</feature>
<dbReference type="EMBL" id="JAATIQ010000020">
    <property type="protein sequence ID" value="KAF4400131.1"/>
    <property type="molecule type" value="Genomic_DNA"/>
</dbReference>
<proteinExistence type="predicted"/>
<feature type="region of interest" description="Disordered" evidence="1">
    <location>
        <begin position="1234"/>
        <end position="1263"/>
    </location>
</feature>
<feature type="compositionally biased region" description="Basic residues" evidence="1">
    <location>
        <begin position="583"/>
        <end position="596"/>
    </location>
</feature>
<feature type="compositionally biased region" description="Polar residues" evidence="1">
    <location>
        <begin position="1192"/>
        <end position="1205"/>
    </location>
</feature>
<accession>A0A7J6F8U4</accession>
<dbReference type="PANTHER" id="PTHR31008:SF4">
    <property type="entry name" value="COP1-INTERACTING PROTEIN 7"/>
    <property type="match status" value="1"/>
</dbReference>
<feature type="region of interest" description="Disordered" evidence="1">
    <location>
        <begin position="122"/>
        <end position="152"/>
    </location>
</feature>
<protein>
    <recommendedName>
        <fullName evidence="6">COP1-interacting protein 7</fullName>
    </recommendedName>
</protein>
<dbReference type="GO" id="GO:0009416">
    <property type="term" value="P:response to light stimulus"/>
    <property type="evidence" value="ECO:0007669"/>
    <property type="project" value="TreeGrafter"/>
</dbReference>
<feature type="compositionally biased region" description="Polar residues" evidence="1">
    <location>
        <begin position="999"/>
        <end position="1011"/>
    </location>
</feature>